<accession>A0ABV2NFG4</accession>
<keyword evidence="3" id="KW-1185">Reference proteome</keyword>
<evidence type="ECO:0000313" key="2">
    <source>
        <dbReference type="EMBL" id="MET3865238.1"/>
    </source>
</evidence>
<dbReference type="RefSeq" id="WP_127992122.1">
    <property type="nucleotide sequence ID" value="NZ_JAPTHG010000074.1"/>
</dbReference>
<protein>
    <submittedName>
        <fullName evidence="2">Uncharacterized protein</fullName>
    </submittedName>
</protein>
<feature type="region of interest" description="Disordered" evidence="1">
    <location>
        <begin position="93"/>
        <end position="144"/>
    </location>
</feature>
<comment type="caution">
    <text evidence="2">The sequence shown here is derived from an EMBL/GenBank/DDBJ whole genome shotgun (WGS) entry which is preliminary data.</text>
</comment>
<gene>
    <name evidence="2" type="ORF">ABIC20_002547</name>
</gene>
<feature type="compositionally biased region" description="Basic and acidic residues" evidence="1">
    <location>
        <begin position="93"/>
        <end position="106"/>
    </location>
</feature>
<feature type="region of interest" description="Disordered" evidence="1">
    <location>
        <begin position="1"/>
        <end position="31"/>
    </location>
</feature>
<dbReference type="Proteomes" id="UP001549119">
    <property type="component" value="Unassembled WGS sequence"/>
</dbReference>
<evidence type="ECO:0000313" key="3">
    <source>
        <dbReference type="Proteomes" id="UP001549119"/>
    </source>
</evidence>
<dbReference type="EMBL" id="JBEPNW010000002">
    <property type="protein sequence ID" value="MET3865238.1"/>
    <property type="molecule type" value="Genomic_DNA"/>
</dbReference>
<evidence type="ECO:0000256" key="1">
    <source>
        <dbReference type="SAM" id="MobiDB-lite"/>
    </source>
</evidence>
<feature type="compositionally biased region" description="Basic residues" evidence="1">
    <location>
        <begin position="1"/>
        <end position="10"/>
    </location>
</feature>
<proteinExistence type="predicted"/>
<name>A0ABV2NFG4_9HYPH</name>
<organism evidence="2 3">
    <name type="scientific">Methylobacterium radiotolerans</name>
    <dbReference type="NCBI Taxonomy" id="31998"/>
    <lineage>
        <taxon>Bacteria</taxon>
        <taxon>Pseudomonadati</taxon>
        <taxon>Pseudomonadota</taxon>
        <taxon>Alphaproteobacteria</taxon>
        <taxon>Hyphomicrobiales</taxon>
        <taxon>Methylobacteriaceae</taxon>
        <taxon>Methylobacterium</taxon>
    </lineage>
</organism>
<feature type="compositionally biased region" description="Pro residues" evidence="1">
    <location>
        <begin position="121"/>
        <end position="144"/>
    </location>
</feature>
<sequence length="144" mass="15194">MPATGARRRHPDIGDTGGEAKGAAMQDGNKQDRIQHDAADIVEAATDIERQRAIELDARSETARIDAEMAELARRRVIQEDAATKAHAAIAADERRIAEDDRDIRDALNGGDCPPAHGGQPVPPAAPPAPGPGNPPVVPPRRVG</sequence>
<reference evidence="2 3" key="1">
    <citation type="submission" date="2024-06" db="EMBL/GenBank/DDBJ databases">
        <title>Genomics of switchgrass bacterial isolates.</title>
        <authorList>
            <person name="Shade A."/>
        </authorList>
    </citation>
    <scope>NUCLEOTIDE SEQUENCE [LARGE SCALE GENOMIC DNA]</scope>
    <source>
        <strain evidence="2 3">PvP084</strain>
    </source>
</reference>